<dbReference type="Gene3D" id="1.10.150.920">
    <property type="match status" value="1"/>
</dbReference>
<name>A0A9W5PJP3_BACCE</name>
<dbReference type="RefSeq" id="WP_016110428.1">
    <property type="nucleotide sequence ID" value="NZ_KB976175.1"/>
</dbReference>
<dbReference type="InterPro" id="IPR037017">
    <property type="entry name" value="Anthrax_toxin_edema_cen_sf"/>
</dbReference>
<dbReference type="InterPro" id="IPR035099">
    <property type="entry name" value="Anthrax_toxin_C-terminal"/>
</dbReference>
<evidence type="ECO:0000313" key="4">
    <source>
        <dbReference type="Proteomes" id="UP000014018"/>
    </source>
</evidence>
<evidence type="ECO:0000313" key="3">
    <source>
        <dbReference type="EMBL" id="EOO24399.1"/>
    </source>
</evidence>
<reference evidence="3 4" key="1">
    <citation type="submission" date="2012-12" db="EMBL/GenBank/DDBJ databases">
        <title>The Genome Sequence of Bacillus cereus VD133.</title>
        <authorList>
            <consortium name="The Broad Institute Genome Sequencing Platform"/>
            <consortium name="The Broad Institute Genome Sequencing Center for Infectious Disease"/>
            <person name="Feldgarden M."/>
            <person name="Van der Auwera G.A."/>
            <person name="Mahillon J."/>
            <person name="Duprez V."/>
            <person name="Timmery S."/>
            <person name="Mattelet C."/>
            <person name="Dierick K."/>
            <person name="Sun M."/>
            <person name="Yu Z."/>
            <person name="Zhu L."/>
            <person name="Hu X."/>
            <person name="Shank E.B."/>
            <person name="Swiecicka I."/>
            <person name="Hansen B.M."/>
            <person name="Andrup L."/>
            <person name="Walker B."/>
            <person name="Young S.K."/>
            <person name="Zeng Q."/>
            <person name="Gargeya S."/>
            <person name="Fitzgerald M."/>
            <person name="Haas B."/>
            <person name="Abouelleil A."/>
            <person name="Alvarado L."/>
            <person name="Arachchi H.M."/>
            <person name="Berlin A.M."/>
            <person name="Chapman S.B."/>
            <person name="Dewar J."/>
            <person name="Goldberg J."/>
            <person name="Griggs A."/>
            <person name="Gujja S."/>
            <person name="Hansen M."/>
            <person name="Howarth C."/>
            <person name="Imamovic A."/>
            <person name="Larimer J."/>
            <person name="McCowan C."/>
            <person name="Murphy C."/>
            <person name="Neiman D."/>
            <person name="Pearson M."/>
            <person name="Priest M."/>
            <person name="Roberts A."/>
            <person name="Saif S."/>
            <person name="Shea T."/>
            <person name="Sisk P."/>
            <person name="Sykes S."/>
            <person name="Wortman J."/>
            <person name="Nusbaum C."/>
            <person name="Birren B."/>
        </authorList>
    </citation>
    <scope>NUCLEOTIDE SEQUENCE [LARGE SCALE GENOMIC DNA]</scope>
    <source>
        <strain evidence="3 4">VD133</strain>
    </source>
</reference>
<dbReference type="GO" id="GO:0008294">
    <property type="term" value="F:calcium- and calmodulin-responsive adenylate cyclase activity"/>
    <property type="evidence" value="ECO:0007669"/>
    <property type="project" value="InterPro"/>
</dbReference>
<accession>A0A9W5PJP3</accession>
<dbReference type="Gene3D" id="3.90.1760.10">
    <property type="entry name" value="Anthrax toxin, edema factor, central domain"/>
    <property type="match status" value="1"/>
</dbReference>
<gene>
    <name evidence="3" type="ORF">IIU_06731</name>
</gene>
<dbReference type="InterPro" id="IPR005165">
    <property type="entry name" value="Anthrax_toxin_edema_cen"/>
</dbReference>
<organism evidence="3 4">
    <name type="scientific">Bacillus cereus VD133</name>
    <dbReference type="NCBI Taxonomy" id="1053233"/>
    <lineage>
        <taxon>Bacteria</taxon>
        <taxon>Bacillati</taxon>
        <taxon>Bacillota</taxon>
        <taxon>Bacilli</taxon>
        <taxon>Bacillales</taxon>
        <taxon>Bacillaceae</taxon>
        <taxon>Bacillus</taxon>
        <taxon>Bacillus cereus group</taxon>
    </lineage>
</organism>
<dbReference type="Pfam" id="PF03497">
    <property type="entry name" value="Anthrax_toxA"/>
    <property type="match status" value="1"/>
</dbReference>
<dbReference type="Gene3D" id="1.20.140.60">
    <property type="match status" value="1"/>
</dbReference>
<comment type="caution">
    <text evidence="3">The sequence shown here is derived from an EMBL/GenBank/DDBJ whole genome shotgun (WGS) entry which is preliminary data.</text>
</comment>
<feature type="domain" description="Anthrax toxin edema factor central" evidence="1">
    <location>
        <begin position="56"/>
        <end position="214"/>
    </location>
</feature>
<dbReference type="Proteomes" id="UP000014018">
    <property type="component" value="Unassembled WGS sequence"/>
</dbReference>
<sequence>GLEFTEKPTKVLDGNHYRIKIKARLLSSEEMRKRDFKDNEKEHGTILEGMNVEEGTTAVKNSGLVPEHVEAFKEVAKDTHTYLLFRPVNKLSTELIKQGAATKGMNVHGKSSDWGPMAGFIPYDADLSKVHGNPTKIEIGNSENKHSVEGNKGIVTKVNLELNTERINELVKEKVIENPFVGEVKTGLEGNEHWREISLSQGTKGADKYEFRMYSKEQIDNSSSGKLEIRYRKAGSTDTFKPVEVMAKVVDGISKPLTADYDMYALAPTLEEIKKNVPAAEWEKAIAEQQPLEKLKNITNLLIKYGLTRTPDAEQGKLTGWQKGMIDKLNDVARTAGYTGGTVVNHGTEQDNTNFPEQDQEIFIITPDGKTVLTKSWEDTQKFIRENIINNGHLYYFNRSYNKVAPGNKAQIEWNDPLTQAKSYSIPTQKELVTDLYDIKQKTGIFLPTETLKKADEIGKIFEDYYNPANRFLQEEGKRQVSIFRAFQALEKVEELLNKYSLPHDLYKSYFETARNRIMGQIMDVQTEGKSTIEELMKQIDFNNQDENSTFDKFEKVIQKN</sequence>
<dbReference type="AlphaFoldDB" id="A0A9W5PJP3"/>
<dbReference type="InterPro" id="IPR049405">
    <property type="entry name" value="EF_HD"/>
</dbReference>
<dbReference type="Gene3D" id="3.30.70.1720">
    <property type="match status" value="1"/>
</dbReference>
<evidence type="ECO:0000259" key="1">
    <source>
        <dbReference type="Pfam" id="PF03497"/>
    </source>
</evidence>
<proteinExistence type="predicted"/>
<feature type="non-terminal residue" evidence="3">
    <location>
        <position position="1"/>
    </location>
</feature>
<dbReference type="Pfam" id="PF20850">
    <property type="entry name" value="EF_HD"/>
    <property type="match status" value="1"/>
</dbReference>
<dbReference type="EMBL" id="AHFB01000169">
    <property type="protein sequence ID" value="EOO24399.1"/>
    <property type="molecule type" value="Genomic_DNA"/>
</dbReference>
<dbReference type="GO" id="GO:0005576">
    <property type="term" value="C:extracellular region"/>
    <property type="evidence" value="ECO:0007669"/>
    <property type="project" value="InterPro"/>
</dbReference>
<feature type="domain" description="Edema factor alpha-helical" evidence="2">
    <location>
        <begin position="400"/>
        <end position="558"/>
    </location>
</feature>
<protein>
    <submittedName>
        <fullName evidence="3">Uncharacterized protein</fullName>
    </submittedName>
</protein>
<dbReference type="SUPFAM" id="SSF81298">
    <property type="entry name" value="Adenylylcyclase toxin (the edema factor)"/>
    <property type="match status" value="1"/>
</dbReference>
<evidence type="ECO:0000259" key="2">
    <source>
        <dbReference type="Pfam" id="PF20850"/>
    </source>
</evidence>